<gene>
    <name evidence="1" type="ordered locus">Daud_0258</name>
</gene>
<dbReference type="RefSeq" id="WP_012301411.1">
    <property type="nucleotide sequence ID" value="NC_010424.1"/>
</dbReference>
<protein>
    <submittedName>
        <fullName evidence="1">Uncharacterized protein</fullName>
    </submittedName>
</protein>
<evidence type="ECO:0000313" key="2">
    <source>
        <dbReference type="Proteomes" id="UP000008544"/>
    </source>
</evidence>
<proteinExistence type="predicted"/>
<accession>B1I1B8</accession>
<sequence>MTSGALLTPGAPDARNLKEFVLAYLRRAGAVVEEAGFELVDVLVPDALAGTLGAPVLRLAFDYEVARENPDSVFLTYGSDLLDRIVRAALETGRFTEVFWPDADVRLPARLEHFLATEFDFVKCKAPALEGWAVYEHACYRFDFRTVFQSYDQVEEMIPVLVDGSTGQVRNELLLHWARVPPAAERPYYWPRRRERPLAELHARACLALDRLAQERAAVLEASSAGHRDRELAKMERYFAENMAALQRRLSKTDDPARQQRLQQQLAACETDRARRGKDIRERYAVSARAALDGLVVYYQPKIELRLRIQQRDEVFSFLLHYNPLDGRIEPPLCPHCDRPFRRVMRDAAGTPCCPECR</sequence>
<dbReference type="HOGENOM" id="CLU_799099_0_0_9"/>
<reference evidence="2" key="1">
    <citation type="submission" date="2007-10" db="EMBL/GenBank/DDBJ databases">
        <title>Complete sequence of chromosome of Desulforudis audaxviator MP104C.</title>
        <authorList>
            <person name="Copeland A."/>
            <person name="Lucas S."/>
            <person name="Lapidus A."/>
            <person name="Barry K."/>
            <person name="Glavina del Rio T."/>
            <person name="Dalin E."/>
            <person name="Tice H."/>
            <person name="Bruce D."/>
            <person name="Pitluck S."/>
            <person name="Lowry S.R."/>
            <person name="Larimer F."/>
            <person name="Land M.L."/>
            <person name="Hauser L."/>
            <person name="Kyrpides N."/>
            <person name="Ivanova N.N."/>
            <person name="Richardson P."/>
        </authorList>
    </citation>
    <scope>NUCLEOTIDE SEQUENCE [LARGE SCALE GENOMIC DNA]</scope>
    <source>
        <strain evidence="2">MP104C</strain>
    </source>
</reference>
<dbReference type="Proteomes" id="UP000008544">
    <property type="component" value="Chromosome"/>
</dbReference>
<dbReference type="KEGG" id="dau:Daud_0258"/>
<dbReference type="OrthoDB" id="1949859at2"/>
<evidence type="ECO:0000313" key="1">
    <source>
        <dbReference type="EMBL" id="ACA58819.1"/>
    </source>
</evidence>
<keyword evidence="2" id="KW-1185">Reference proteome</keyword>
<dbReference type="eggNOG" id="ENOG502ZC81">
    <property type="taxonomic scope" value="Bacteria"/>
</dbReference>
<dbReference type="EMBL" id="CP000860">
    <property type="protein sequence ID" value="ACA58819.1"/>
    <property type="molecule type" value="Genomic_DNA"/>
</dbReference>
<dbReference type="AlphaFoldDB" id="B1I1B8"/>
<reference evidence="1 2" key="2">
    <citation type="journal article" date="2008" name="Science">
        <title>Environmental genomics reveals a single-species ecosystem deep within Earth.</title>
        <authorList>
            <person name="Chivian D."/>
            <person name="Brodie E.L."/>
            <person name="Alm E.J."/>
            <person name="Culley D.E."/>
            <person name="Dehal P.S."/>
            <person name="Desantis T.Z."/>
            <person name="Gihring T.M."/>
            <person name="Lapidus A."/>
            <person name="Lin L.H."/>
            <person name="Lowry S.R."/>
            <person name="Moser D.P."/>
            <person name="Richardson P.M."/>
            <person name="Southam G."/>
            <person name="Wanger G."/>
            <person name="Pratt L.M."/>
            <person name="Andersen G.L."/>
            <person name="Hazen T.C."/>
            <person name="Brockman F.J."/>
            <person name="Arkin A.P."/>
            <person name="Onstott T.C."/>
        </authorList>
    </citation>
    <scope>NUCLEOTIDE SEQUENCE [LARGE SCALE GENOMIC DNA]</scope>
    <source>
        <strain evidence="1 2">MP104C</strain>
    </source>
</reference>
<name>B1I1B8_DESAP</name>
<organism evidence="1 2">
    <name type="scientific">Desulforudis audaxviator (strain MP104C)</name>
    <dbReference type="NCBI Taxonomy" id="477974"/>
    <lineage>
        <taxon>Bacteria</taxon>
        <taxon>Bacillati</taxon>
        <taxon>Bacillota</taxon>
        <taxon>Clostridia</taxon>
        <taxon>Thermoanaerobacterales</taxon>
        <taxon>Candidatus Desulforudaceae</taxon>
        <taxon>Candidatus Desulforudis</taxon>
    </lineage>
</organism>